<evidence type="ECO:0000313" key="3">
    <source>
        <dbReference type="Proteomes" id="UP001558613"/>
    </source>
</evidence>
<accession>A0ABR3LWH2</accession>
<organism evidence="2 3">
    <name type="scientific">Cirrhinus molitorella</name>
    <name type="common">mud carp</name>
    <dbReference type="NCBI Taxonomy" id="172907"/>
    <lineage>
        <taxon>Eukaryota</taxon>
        <taxon>Metazoa</taxon>
        <taxon>Chordata</taxon>
        <taxon>Craniata</taxon>
        <taxon>Vertebrata</taxon>
        <taxon>Euteleostomi</taxon>
        <taxon>Actinopterygii</taxon>
        <taxon>Neopterygii</taxon>
        <taxon>Teleostei</taxon>
        <taxon>Ostariophysi</taxon>
        <taxon>Cypriniformes</taxon>
        <taxon>Cyprinidae</taxon>
        <taxon>Labeoninae</taxon>
        <taxon>Labeonini</taxon>
        <taxon>Cirrhinus</taxon>
    </lineage>
</organism>
<sequence length="151" mass="17079">MPDREAQRWIREKAIALFLYLLSAYPSVSSNSFSQPPHSLSCSSHPSPPLLQCLCNSCPIFMGEVVREERLKEQVGGNDGDRRKGGPGVLSVHTAHVRWKTNCPFLTPPTPPCATLLLRHHLHPLAAHPRSSLDEPCFMKHSRDWRLLRLR</sequence>
<keyword evidence="1" id="KW-0732">Signal</keyword>
<name>A0ABR3LWH2_9TELE</name>
<comment type="caution">
    <text evidence="2">The sequence shown here is derived from an EMBL/GenBank/DDBJ whole genome shotgun (WGS) entry which is preliminary data.</text>
</comment>
<evidence type="ECO:0000256" key="1">
    <source>
        <dbReference type="SAM" id="SignalP"/>
    </source>
</evidence>
<proteinExistence type="predicted"/>
<dbReference type="Proteomes" id="UP001558613">
    <property type="component" value="Unassembled WGS sequence"/>
</dbReference>
<feature type="chain" id="PRO_5045949172" evidence="1">
    <location>
        <begin position="31"/>
        <end position="151"/>
    </location>
</feature>
<protein>
    <submittedName>
        <fullName evidence="2">Uncharacterized protein</fullName>
    </submittedName>
</protein>
<keyword evidence="3" id="KW-1185">Reference proteome</keyword>
<reference evidence="2 3" key="1">
    <citation type="submission" date="2023-09" db="EMBL/GenBank/DDBJ databases">
        <authorList>
            <person name="Wang M."/>
        </authorList>
    </citation>
    <scope>NUCLEOTIDE SEQUENCE [LARGE SCALE GENOMIC DNA]</scope>
    <source>
        <strain evidence="2">GT-2023</strain>
        <tissue evidence="2">Liver</tissue>
    </source>
</reference>
<dbReference type="EMBL" id="JAYMGO010000018">
    <property type="protein sequence ID" value="KAL1256675.1"/>
    <property type="molecule type" value="Genomic_DNA"/>
</dbReference>
<evidence type="ECO:0000313" key="2">
    <source>
        <dbReference type="EMBL" id="KAL1256675.1"/>
    </source>
</evidence>
<gene>
    <name evidence="2" type="ORF">QQF64_012220</name>
</gene>
<feature type="signal peptide" evidence="1">
    <location>
        <begin position="1"/>
        <end position="30"/>
    </location>
</feature>